<accession>M5EJ22</accession>
<dbReference type="AlphaFoldDB" id="M5EJ22"/>
<protein>
    <submittedName>
        <fullName evidence="2">Uncharacterized protein</fullName>
    </submittedName>
</protein>
<name>M5EJ22_9HYPH</name>
<dbReference type="EMBL" id="CAUM01000043">
    <property type="protein sequence ID" value="CCV04704.1"/>
    <property type="molecule type" value="Genomic_DNA"/>
</dbReference>
<evidence type="ECO:0000256" key="1">
    <source>
        <dbReference type="SAM" id="MobiDB-lite"/>
    </source>
</evidence>
<organism evidence="2 3">
    <name type="scientific">Mesorhizobium metallidurans STM 2683</name>
    <dbReference type="NCBI Taxonomy" id="1297569"/>
    <lineage>
        <taxon>Bacteria</taxon>
        <taxon>Pseudomonadati</taxon>
        <taxon>Pseudomonadota</taxon>
        <taxon>Alphaproteobacteria</taxon>
        <taxon>Hyphomicrobiales</taxon>
        <taxon>Phyllobacteriaceae</taxon>
        <taxon>Mesorhizobium</taxon>
    </lineage>
</organism>
<reference evidence="2 3" key="1">
    <citation type="submission" date="2013-02" db="EMBL/GenBank/DDBJ databases">
        <authorList>
            <person name="Genoscope - CEA"/>
        </authorList>
    </citation>
    <scope>NUCLEOTIDE SEQUENCE [LARGE SCALE GENOMIC DNA]</scope>
    <source>
        <strain evidence="2 3">STM 2683</strain>
    </source>
</reference>
<evidence type="ECO:0000313" key="3">
    <source>
        <dbReference type="Proteomes" id="UP000012062"/>
    </source>
</evidence>
<sequence length="76" mass="8349">MKPQRFGLIESSARGASLARGDCAEEYLAEFPELRGANAIHFGEGIEVARAALGHVGRRRDSPNRHAIKHFHGRAQ</sequence>
<gene>
    <name evidence="2" type="ORF">MESS2_1370001</name>
</gene>
<proteinExistence type="predicted"/>
<keyword evidence="3" id="KW-1185">Reference proteome</keyword>
<feature type="compositionally biased region" description="Basic residues" evidence="1">
    <location>
        <begin position="66"/>
        <end position="76"/>
    </location>
</feature>
<evidence type="ECO:0000313" key="2">
    <source>
        <dbReference type="EMBL" id="CCV04704.1"/>
    </source>
</evidence>
<feature type="region of interest" description="Disordered" evidence="1">
    <location>
        <begin position="57"/>
        <end position="76"/>
    </location>
</feature>
<comment type="caution">
    <text evidence="2">The sequence shown here is derived from an EMBL/GenBank/DDBJ whole genome shotgun (WGS) entry which is preliminary data.</text>
</comment>
<dbReference type="Proteomes" id="UP000012062">
    <property type="component" value="Unassembled WGS sequence"/>
</dbReference>